<name>A0AA35LKI1_9SAUR</name>
<accession>A0AA35LKI1</accession>
<dbReference type="EMBL" id="OX395143">
    <property type="protein sequence ID" value="CAI5797671.1"/>
    <property type="molecule type" value="Genomic_DNA"/>
</dbReference>
<sequence length="115" mass="12606">MAPSVLNQTCTSQSPTPLDSSAMQIEKAFSRVPGFPGQAATQQSGVLTVGRGGARQCARNAIWRGPRKRSLEVVRFIFAWFFPPAEMALAQAQRSLRKACAFRPVASDPDTWRPE</sequence>
<organism evidence="2 3">
    <name type="scientific">Podarcis lilfordi</name>
    <name type="common">Lilford's wall lizard</name>
    <dbReference type="NCBI Taxonomy" id="74358"/>
    <lineage>
        <taxon>Eukaryota</taxon>
        <taxon>Metazoa</taxon>
        <taxon>Chordata</taxon>
        <taxon>Craniata</taxon>
        <taxon>Vertebrata</taxon>
        <taxon>Euteleostomi</taxon>
        <taxon>Lepidosauria</taxon>
        <taxon>Squamata</taxon>
        <taxon>Bifurcata</taxon>
        <taxon>Unidentata</taxon>
        <taxon>Episquamata</taxon>
        <taxon>Laterata</taxon>
        <taxon>Lacertibaenia</taxon>
        <taxon>Lacertidae</taxon>
        <taxon>Podarcis</taxon>
    </lineage>
</organism>
<proteinExistence type="predicted"/>
<evidence type="ECO:0000313" key="2">
    <source>
        <dbReference type="EMBL" id="CAI5797671.1"/>
    </source>
</evidence>
<protein>
    <submittedName>
        <fullName evidence="2">Uncharacterized protein</fullName>
    </submittedName>
</protein>
<reference evidence="2" key="1">
    <citation type="submission" date="2022-12" db="EMBL/GenBank/DDBJ databases">
        <authorList>
            <person name="Alioto T."/>
            <person name="Alioto T."/>
            <person name="Gomez Garrido J."/>
        </authorList>
    </citation>
    <scope>NUCLEOTIDE SEQUENCE</scope>
</reference>
<evidence type="ECO:0000256" key="1">
    <source>
        <dbReference type="SAM" id="MobiDB-lite"/>
    </source>
</evidence>
<keyword evidence="3" id="KW-1185">Reference proteome</keyword>
<dbReference type="AlphaFoldDB" id="A0AA35LKI1"/>
<evidence type="ECO:0000313" key="3">
    <source>
        <dbReference type="Proteomes" id="UP001178461"/>
    </source>
</evidence>
<gene>
    <name evidence="2" type="ORF">PODLI_1B040035</name>
</gene>
<dbReference type="Proteomes" id="UP001178461">
    <property type="component" value="Chromosome 16"/>
</dbReference>
<feature type="region of interest" description="Disordered" evidence="1">
    <location>
        <begin position="1"/>
        <end position="21"/>
    </location>
</feature>